<sequence length="40" mass="4699">MWVITVFELNSFRIFEYEDKKEATLALQNFKDTAILSLCA</sequence>
<name>A0A2W7MF44_9BACI</name>
<dbReference type="Proteomes" id="UP000248646">
    <property type="component" value="Unassembled WGS sequence"/>
</dbReference>
<keyword evidence="2" id="KW-1185">Reference proteome</keyword>
<reference evidence="1 2" key="1">
    <citation type="submission" date="2018-06" db="EMBL/GenBank/DDBJ databases">
        <title>Genomic Encyclopedia of Type Strains, Phase IV (KMG-IV): sequencing the most valuable type-strain genomes for metagenomic binning, comparative biology and taxonomic classification.</title>
        <authorList>
            <person name="Goeker M."/>
        </authorList>
    </citation>
    <scope>NUCLEOTIDE SEQUENCE [LARGE SCALE GENOMIC DNA]</scope>
    <source>
        <strain evidence="1 2">DSM 5</strain>
    </source>
</reference>
<evidence type="ECO:0000313" key="2">
    <source>
        <dbReference type="Proteomes" id="UP000248646"/>
    </source>
</evidence>
<dbReference type="AlphaFoldDB" id="A0A2W7MF44"/>
<protein>
    <submittedName>
        <fullName evidence="1">Uncharacterized protein</fullName>
    </submittedName>
</protein>
<organism evidence="1 2">
    <name type="scientific">Psychrobacillus insolitus</name>
    <dbReference type="NCBI Taxonomy" id="1461"/>
    <lineage>
        <taxon>Bacteria</taxon>
        <taxon>Bacillati</taxon>
        <taxon>Bacillota</taxon>
        <taxon>Bacilli</taxon>
        <taxon>Bacillales</taxon>
        <taxon>Bacillaceae</taxon>
        <taxon>Psychrobacillus</taxon>
    </lineage>
</organism>
<evidence type="ECO:0000313" key="1">
    <source>
        <dbReference type="EMBL" id="PZX02933.1"/>
    </source>
</evidence>
<proteinExistence type="predicted"/>
<comment type="caution">
    <text evidence="1">The sequence shown here is derived from an EMBL/GenBank/DDBJ whole genome shotgun (WGS) entry which is preliminary data.</text>
</comment>
<accession>A0A2W7MF44</accession>
<dbReference type="RefSeq" id="WP_281269975.1">
    <property type="nucleotide sequence ID" value="NZ_QKZI01000008.1"/>
</dbReference>
<dbReference type="EMBL" id="QKZI01000008">
    <property type="protein sequence ID" value="PZX02933.1"/>
    <property type="molecule type" value="Genomic_DNA"/>
</dbReference>
<gene>
    <name evidence="1" type="ORF">C7437_10828</name>
</gene>